<dbReference type="EMBL" id="QSBY01000006">
    <property type="protein sequence ID" value="RHW72092.1"/>
    <property type="molecule type" value="Genomic_DNA"/>
</dbReference>
<comment type="function">
    <text evidence="1">VSG forms a coat on the surface of the parasite. The trypanosome evades the immune response of the host by expressing a series of antigenically distinct VSGs from an estimated 1000 VSG genes.</text>
</comment>
<evidence type="ECO:0000256" key="4">
    <source>
        <dbReference type="ARBA" id="ARBA00022622"/>
    </source>
</evidence>
<keyword evidence="5" id="KW-0732">Signal</keyword>
<keyword evidence="8" id="KW-0449">Lipoprotein</keyword>
<dbReference type="Pfam" id="PF13206">
    <property type="entry name" value="VSG_B"/>
    <property type="match status" value="1"/>
</dbReference>
<keyword evidence="3" id="KW-1003">Cell membrane</keyword>
<feature type="domain" description="Trypanosome variant surface glycoprotein B-type N-terminal" evidence="9">
    <location>
        <begin position="27"/>
        <end position="98"/>
    </location>
</feature>
<dbReference type="GO" id="GO:0005886">
    <property type="term" value="C:plasma membrane"/>
    <property type="evidence" value="ECO:0007669"/>
    <property type="project" value="UniProtKB-SubCell"/>
</dbReference>
<keyword evidence="4" id="KW-0336">GPI-anchor</keyword>
<evidence type="ECO:0000256" key="6">
    <source>
        <dbReference type="ARBA" id="ARBA00023136"/>
    </source>
</evidence>
<organism evidence="10">
    <name type="scientific">Trypanosoma brucei equiperdum</name>
    <dbReference type="NCBI Taxonomy" id="630700"/>
    <lineage>
        <taxon>Eukaryota</taxon>
        <taxon>Discoba</taxon>
        <taxon>Euglenozoa</taxon>
        <taxon>Kinetoplastea</taxon>
        <taxon>Metakinetoplastina</taxon>
        <taxon>Trypanosomatida</taxon>
        <taxon>Trypanosomatidae</taxon>
        <taxon>Trypanosoma</taxon>
    </lineage>
</organism>
<keyword evidence="6" id="KW-0472">Membrane</keyword>
<proteinExistence type="predicted"/>
<comment type="subcellular location">
    <subcellularLocation>
        <location evidence="2">Cell membrane</location>
        <topology evidence="2">Lipid-anchor</topology>
        <topology evidence="2">GPI-anchor</topology>
    </subcellularLocation>
</comment>
<comment type="caution">
    <text evidence="10">The sequence shown here is derived from an EMBL/GenBank/DDBJ whole genome shotgun (WGS) entry which is preliminary data.</text>
</comment>
<evidence type="ECO:0000256" key="5">
    <source>
        <dbReference type="ARBA" id="ARBA00022729"/>
    </source>
</evidence>
<evidence type="ECO:0000313" key="10">
    <source>
        <dbReference type="EMBL" id="RHW72092.1"/>
    </source>
</evidence>
<evidence type="ECO:0000256" key="8">
    <source>
        <dbReference type="ARBA" id="ARBA00023288"/>
    </source>
</evidence>
<gene>
    <name evidence="10" type="ORF">DPX39_060059600</name>
</gene>
<reference evidence="10" key="1">
    <citation type="submission" date="2018-09" db="EMBL/GenBank/DDBJ databases">
        <title>whole genome sequence of T. equiperdum IVM-t1 strain.</title>
        <authorList>
            <person name="Suganuma K."/>
        </authorList>
    </citation>
    <scope>NUCLEOTIDE SEQUENCE [LARGE SCALE GENOMIC DNA]</scope>
    <source>
        <strain evidence="10">IVM-t1</strain>
    </source>
</reference>
<evidence type="ECO:0000256" key="3">
    <source>
        <dbReference type="ARBA" id="ARBA00022475"/>
    </source>
</evidence>
<accession>A0A3L6L666</accession>
<sequence length="106" mass="10702">MKRQRLTQSGLIWGKYQLILPSIVLPASTPAFAAVANEGSSTAGLAVLCRIINLAEPTPAAPNLPPSVNDIEETMALVNLTLAAPAAAKELAAAADPAAALKSGSG</sequence>
<dbReference type="InterPro" id="IPR025932">
    <property type="entry name" value="Trypano_VSG_B_N_dom"/>
</dbReference>
<name>A0A3L6L666_9TRYP</name>
<dbReference type="AlphaFoldDB" id="A0A3L6L666"/>
<evidence type="ECO:0000256" key="1">
    <source>
        <dbReference type="ARBA" id="ARBA00002523"/>
    </source>
</evidence>
<evidence type="ECO:0000256" key="7">
    <source>
        <dbReference type="ARBA" id="ARBA00023180"/>
    </source>
</evidence>
<keyword evidence="7" id="KW-0325">Glycoprotein</keyword>
<dbReference type="Proteomes" id="UP000266743">
    <property type="component" value="Chromosome 6"/>
</dbReference>
<protein>
    <submittedName>
        <fullName evidence="10">Trypanosomal VSG domain containing protein</fullName>
    </submittedName>
</protein>
<evidence type="ECO:0000259" key="9">
    <source>
        <dbReference type="Pfam" id="PF13206"/>
    </source>
</evidence>
<dbReference type="GO" id="GO:0098552">
    <property type="term" value="C:side of membrane"/>
    <property type="evidence" value="ECO:0007669"/>
    <property type="project" value="UniProtKB-KW"/>
</dbReference>
<evidence type="ECO:0000256" key="2">
    <source>
        <dbReference type="ARBA" id="ARBA00004609"/>
    </source>
</evidence>